<evidence type="ECO:0000313" key="14">
    <source>
        <dbReference type="Ensembl" id="ENSSVLP00005022770.1"/>
    </source>
</evidence>
<keyword evidence="8" id="KW-0560">Oxidoreductase</keyword>
<keyword evidence="7 12" id="KW-1133">Transmembrane helix</keyword>
<keyword evidence="15" id="KW-1185">Reference proteome</keyword>
<evidence type="ECO:0000256" key="2">
    <source>
        <dbReference type="ARBA" id="ARBA00006214"/>
    </source>
</evidence>
<reference evidence="14" key="1">
    <citation type="submission" date="2025-08" db="UniProtKB">
        <authorList>
            <consortium name="Ensembl"/>
        </authorList>
    </citation>
    <scope>IDENTIFICATION</scope>
</reference>
<evidence type="ECO:0000256" key="7">
    <source>
        <dbReference type="ARBA" id="ARBA00022989"/>
    </source>
</evidence>
<dbReference type="GO" id="GO:0047057">
    <property type="term" value="F:vitamin-K-epoxide reductase (warfarin-sensitive) activity"/>
    <property type="evidence" value="ECO:0007669"/>
    <property type="project" value="UniProtKB-EC"/>
</dbReference>
<evidence type="ECO:0000256" key="5">
    <source>
        <dbReference type="ARBA" id="ARBA00022719"/>
    </source>
</evidence>
<feature type="transmembrane region" description="Helical" evidence="12">
    <location>
        <begin position="57"/>
        <end position="78"/>
    </location>
</feature>
<dbReference type="AlphaFoldDB" id="A0A8D2DCI9"/>
<evidence type="ECO:0000256" key="4">
    <source>
        <dbReference type="ARBA" id="ARBA00022692"/>
    </source>
</evidence>
<dbReference type="OrthoDB" id="17010at2759"/>
<feature type="domain" description="Vitamin K epoxide reductase" evidence="13">
    <location>
        <begin position="37"/>
        <end position="106"/>
    </location>
</feature>
<dbReference type="InterPro" id="IPR012932">
    <property type="entry name" value="VKOR"/>
</dbReference>
<dbReference type="InterPro" id="IPR038354">
    <property type="entry name" value="VKOR_sf"/>
</dbReference>
<evidence type="ECO:0000256" key="9">
    <source>
        <dbReference type="ARBA" id="ARBA00023136"/>
    </source>
</evidence>
<dbReference type="Pfam" id="PF07884">
    <property type="entry name" value="VKOR"/>
    <property type="match status" value="1"/>
</dbReference>
<evidence type="ECO:0000256" key="3">
    <source>
        <dbReference type="ARBA" id="ARBA00012278"/>
    </source>
</evidence>
<comment type="subcellular location">
    <subcellularLocation>
        <location evidence="1">Endoplasmic reticulum membrane</location>
        <topology evidence="1">Multi-pass membrane protein</topology>
    </subcellularLocation>
</comment>
<dbReference type="GO" id="GO:0005789">
    <property type="term" value="C:endoplasmic reticulum membrane"/>
    <property type="evidence" value="ECO:0007669"/>
    <property type="project" value="UniProtKB-SubCell"/>
</dbReference>
<evidence type="ECO:0000256" key="12">
    <source>
        <dbReference type="SAM" id="Phobius"/>
    </source>
</evidence>
<evidence type="ECO:0000256" key="6">
    <source>
        <dbReference type="ARBA" id="ARBA00022824"/>
    </source>
</evidence>
<keyword evidence="4 12" id="KW-0812">Transmembrane</keyword>
<keyword evidence="10" id="KW-1015">Disulfide bond</keyword>
<dbReference type="GeneTree" id="ENSGT00940000157044"/>
<reference evidence="14" key="2">
    <citation type="submission" date="2025-09" db="UniProtKB">
        <authorList>
            <consortium name="Ensembl"/>
        </authorList>
    </citation>
    <scope>IDENTIFICATION</scope>
</reference>
<evidence type="ECO:0000256" key="10">
    <source>
        <dbReference type="ARBA" id="ARBA00023157"/>
    </source>
</evidence>
<dbReference type="PANTHER" id="PTHR14519:SF5">
    <property type="entry name" value="VITAMIN K EPOXIDE REDUCTASE COMPLEX SUBUNIT 1-LIKE PROTEIN 1"/>
    <property type="match status" value="1"/>
</dbReference>
<dbReference type="Ensembl" id="ENSSVLT00005025325.1">
    <property type="protein sequence ID" value="ENSSVLP00005022770.1"/>
    <property type="gene ID" value="ENSSVLG00005018128.1"/>
</dbReference>
<dbReference type="GO" id="GO:0042373">
    <property type="term" value="P:vitamin K metabolic process"/>
    <property type="evidence" value="ECO:0007669"/>
    <property type="project" value="InterPro"/>
</dbReference>
<evidence type="ECO:0000313" key="15">
    <source>
        <dbReference type="Proteomes" id="UP000694564"/>
    </source>
</evidence>
<sequence length="124" mass="13557">VVAPVLLRASVPKLEWVALKWGGGFGLFSSIFGRDGVLNQPNSVFGLMFYALQSLRVLTASAAAALILMTFSIVSMVGSVCLAYILYLVLREFCIICITTSVLTLLRNLHTAFQKEFQPKVGTR</sequence>
<keyword evidence="6" id="KW-0256">Endoplasmic reticulum</keyword>
<feature type="transmembrane region" description="Helical" evidence="12">
    <location>
        <begin position="84"/>
        <end position="106"/>
    </location>
</feature>
<dbReference type="Gene3D" id="1.20.1440.130">
    <property type="entry name" value="VKOR domain"/>
    <property type="match status" value="1"/>
</dbReference>
<keyword evidence="9 12" id="KW-0472">Membrane</keyword>
<dbReference type="PANTHER" id="PTHR14519">
    <property type="entry name" value="VITAMIN K EPOXIDE REDUCTASE COMPLEX, SUBUNIT 1"/>
    <property type="match status" value="1"/>
</dbReference>
<accession>A0A8D2DCI9</accession>
<evidence type="ECO:0000256" key="1">
    <source>
        <dbReference type="ARBA" id="ARBA00004477"/>
    </source>
</evidence>
<proteinExistence type="inferred from homology"/>
<dbReference type="Proteomes" id="UP000694564">
    <property type="component" value="Chromosome 3"/>
</dbReference>
<keyword evidence="5" id="KW-0874">Quinone</keyword>
<dbReference type="InterPro" id="IPR042406">
    <property type="entry name" value="VKORC1/VKORC1L1"/>
</dbReference>
<evidence type="ECO:0000259" key="13">
    <source>
        <dbReference type="Pfam" id="PF07884"/>
    </source>
</evidence>
<keyword evidence="11" id="KW-0676">Redox-active center</keyword>
<organism evidence="14 15">
    <name type="scientific">Sciurus vulgaris</name>
    <name type="common">Eurasian red squirrel</name>
    <dbReference type="NCBI Taxonomy" id="55149"/>
    <lineage>
        <taxon>Eukaryota</taxon>
        <taxon>Metazoa</taxon>
        <taxon>Chordata</taxon>
        <taxon>Craniata</taxon>
        <taxon>Vertebrata</taxon>
        <taxon>Euteleostomi</taxon>
        <taxon>Mammalia</taxon>
        <taxon>Eutheria</taxon>
        <taxon>Euarchontoglires</taxon>
        <taxon>Glires</taxon>
        <taxon>Rodentia</taxon>
        <taxon>Sciuromorpha</taxon>
        <taxon>Sciuridae</taxon>
        <taxon>Sciurinae</taxon>
        <taxon>Sciurini</taxon>
        <taxon>Sciurus</taxon>
    </lineage>
</organism>
<evidence type="ECO:0000256" key="8">
    <source>
        <dbReference type="ARBA" id="ARBA00023002"/>
    </source>
</evidence>
<dbReference type="GO" id="GO:0048038">
    <property type="term" value="F:quinone binding"/>
    <property type="evidence" value="ECO:0007669"/>
    <property type="project" value="UniProtKB-KW"/>
</dbReference>
<name>A0A8D2DCI9_SCIVU</name>
<dbReference type="CDD" id="cd12917">
    <property type="entry name" value="VKOR_euk"/>
    <property type="match status" value="1"/>
</dbReference>
<protein>
    <recommendedName>
        <fullName evidence="3">vitamin-K-epoxide reductase (warfarin-sensitive)</fullName>
        <ecNumber evidence="3">1.17.4.4</ecNumber>
    </recommendedName>
</protein>
<evidence type="ECO:0000256" key="11">
    <source>
        <dbReference type="ARBA" id="ARBA00023284"/>
    </source>
</evidence>
<dbReference type="EC" id="1.17.4.4" evidence="3"/>
<comment type="similarity">
    <text evidence="2">Belongs to the VKOR family.</text>
</comment>